<dbReference type="Proteomes" id="UP000012062">
    <property type="component" value="Unassembled WGS sequence"/>
</dbReference>
<proteinExistence type="predicted"/>
<dbReference type="AlphaFoldDB" id="M5EHT0"/>
<sequence length="34" mass="3530">MSEDPGWIVTHAAQNLEVGSADAGNEGPAHKIAR</sequence>
<protein>
    <submittedName>
        <fullName evidence="1">Uncharacterized protein</fullName>
    </submittedName>
</protein>
<dbReference type="EMBL" id="CAUM01000013">
    <property type="protein sequence ID" value="CCV03693.1"/>
    <property type="molecule type" value="Genomic_DNA"/>
</dbReference>
<evidence type="ECO:0000313" key="1">
    <source>
        <dbReference type="EMBL" id="CCV03693.1"/>
    </source>
</evidence>
<comment type="caution">
    <text evidence="1">The sequence shown here is derived from an EMBL/GenBank/DDBJ whole genome shotgun (WGS) entry which is preliminary data.</text>
</comment>
<organism evidence="1 2">
    <name type="scientific">Mesorhizobium metallidurans STM 2683</name>
    <dbReference type="NCBI Taxonomy" id="1297569"/>
    <lineage>
        <taxon>Bacteria</taxon>
        <taxon>Pseudomonadati</taxon>
        <taxon>Pseudomonadota</taxon>
        <taxon>Alphaproteobacteria</taxon>
        <taxon>Hyphomicrobiales</taxon>
        <taxon>Phyllobacteriaceae</taxon>
        <taxon>Mesorhizobium</taxon>
    </lineage>
</organism>
<gene>
    <name evidence="1" type="ORF">MESS2_110113</name>
</gene>
<keyword evidence="2" id="KW-1185">Reference proteome</keyword>
<evidence type="ECO:0000313" key="2">
    <source>
        <dbReference type="Proteomes" id="UP000012062"/>
    </source>
</evidence>
<reference evidence="1 2" key="1">
    <citation type="submission" date="2013-02" db="EMBL/GenBank/DDBJ databases">
        <authorList>
            <person name="Genoscope - CEA"/>
        </authorList>
    </citation>
    <scope>NUCLEOTIDE SEQUENCE [LARGE SCALE GENOMIC DNA]</scope>
    <source>
        <strain evidence="1 2">STM 2683</strain>
    </source>
</reference>
<accession>M5EHT0</accession>
<name>M5EHT0_9HYPH</name>